<dbReference type="EMBL" id="MATO01000012">
    <property type="protein sequence ID" value="OCS93083.1"/>
    <property type="molecule type" value="Genomic_DNA"/>
</dbReference>
<dbReference type="Proteomes" id="UP000093482">
    <property type="component" value="Unassembled WGS sequence"/>
</dbReference>
<gene>
    <name evidence="2" type="ORF">A6K76_00930</name>
</gene>
<proteinExistence type="predicted"/>
<reference evidence="2 3" key="1">
    <citation type="submission" date="2016-07" db="EMBL/GenBank/DDBJ databases">
        <title>Caryophanon latum genome sequencing.</title>
        <authorList>
            <person name="Verma A."/>
            <person name="Pal Y."/>
            <person name="Krishnamurthi S."/>
        </authorList>
    </citation>
    <scope>NUCLEOTIDE SEQUENCE [LARGE SCALE GENOMIC DNA]</scope>
    <source>
        <strain evidence="2 3">DSM 14151</strain>
    </source>
</reference>
<feature type="domain" description="Treble clef zinc finger" evidence="1">
    <location>
        <begin position="255"/>
        <end position="306"/>
    </location>
</feature>
<sequence>MYKTYTIERPLIVGQRIEKIEGTIQKVGERYGPFSTPAEATKALNIKNRGRINELLKGNVKSVQGYVFWYEGEKTYEFKIPNMEIKKELHAVRKHSEETLRQNLINYGFHVVNIGEVKGTATYVTVKCCRVDCENSCKRAYKDFFTDHALPLCEICMEIFKAYERPMNTTKWLYEVRPDLEPYYDPANNRDVPFTKIRKGSKDKIFLTCVECQYVQTDEDATTPNKYTTKKRNGRFVSNFTCSLCNSLLVKFPHIAAEWDAEKNGPLTQRVSFGSHQQVWWKCTNGHSWKTGIDLRTHYNRRCLRCFLNERESFAGKLMKESIQELFPNEQVKVEAMVPGEIYRNDCVVQLANGHTLVFEMQGSYWHYTDRKLMDIDGRIVHKDNEKFKANRAAGNFVFLVNEYDFNFGAVDMTKEVMKHAIEQIWQYVQAQNFRASCDVAYNREKCEQTMRTKQAYYIERFNQQYEQKLPQRLDKTSMKYVAFQQRFEIYESIATYRA</sequence>
<keyword evidence="3" id="KW-1185">Reference proteome</keyword>
<protein>
    <recommendedName>
        <fullName evidence="1">Treble clef zinc finger domain-containing protein</fullName>
    </recommendedName>
</protein>
<comment type="caution">
    <text evidence="2">The sequence shown here is derived from an EMBL/GenBank/DDBJ whole genome shotgun (WGS) entry which is preliminary data.</text>
</comment>
<name>A0A1C0Z100_9BACL</name>
<evidence type="ECO:0000313" key="3">
    <source>
        <dbReference type="Proteomes" id="UP000093482"/>
    </source>
</evidence>
<evidence type="ECO:0000259" key="1">
    <source>
        <dbReference type="Pfam" id="PF14311"/>
    </source>
</evidence>
<evidence type="ECO:0000313" key="2">
    <source>
        <dbReference type="EMBL" id="OCS93083.1"/>
    </source>
</evidence>
<dbReference type="RefSeq" id="WP_066462020.1">
    <property type="nucleotide sequence ID" value="NZ_MATO01000012.1"/>
</dbReference>
<organism evidence="2 3">
    <name type="scientific">Caryophanon latum</name>
    <dbReference type="NCBI Taxonomy" id="33977"/>
    <lineage>
        <taxon>Bacteria</taxon>
        <taxon>Bacillati</taxon>
        <taxon>Bacillota</taxon>
        <taxon>Bacilli</taxon>
        <taxon>Bacillales</taxon>
        <taxon>Caryophanaceae</taxon>
        <taxon>Caryophanon</taxon>
    </lineage>
</organism>
<dbReference type="InterPro" id="IPR025487">
    <property type="entry name" value="DUF4379"/>
</dbReference>
<accession>A0A1C0Z100</accession>
<dbReference type="Pfam" id="PF14311">
    <property type="entry name" value="DUF4379"/>
    <property type="match status" value="1"/>
</dbReference>
<dbReference type="AlphaFoldDB" id="A0A1C0Z100"/>